<dbReference type="InterPro" id="IPR036875">
    <property type="entry name" value="Znf_CCHC_sf"/>
</dbReference>
<proteinExistence type="predicted"/>
<comment type="caution">
    <text evidence="5">The sequence shown here is derived from an EMBL/GenBank/DDBJ whole genome shotgun (WGS) entry which is preliminary data.</text>
</comment>
<protein>
    <recommendedName>
        <fullName evidence="4">CCHC-type domain-containing protein</fullName>
    </recommendedName>
</protein>
<gene>
    <name evidence="5" type="ORF">GGU10DRAFT_380589</name>
</gene>
<dbReference type="GO" id="GO:0006397">
    <property type="term" value="P:mRNA processing"/>
    <property type="evidence" value="ECO:0007669"/>
    <property type="project" value="UniProtKB-KW"/>
</dbReference>
<organism evidence="5 6">
    <name type="scientific">Lentinula aff. detonsa</name>
    <dbReference type="NCBI Taxonomy" id="2804958"/>
    <lineage>
        <taxon>Eukaryota</taxon>
        <taxon>Fungi</taxon>
        <taxon>Dikarya</taxon>
        <taxon>Basidiomycota</taxon>
        <taxon>Agaricomycotina</taxon>
        <taxon>Agaricomycetes</taxon>
        <taxon>Agaricomycetidae</taxon>
        <taxon>Agaricales</taxon>
        <taxon>Marasmiineae</taxon>
        <taxon>Omphalotaceae</taxon>
        <taxon>Lentinula</taxon>
    </lineage>
</organism>
<dbReference type="SUPFAM" id="SSF57756">
    <property type="entry name" value="Retrovirus zinc finger-like domains"/>
    <property type="match status" value="1"/>
</dbReference>
<dbReference type="Proteomes" id="UP001163798">
    <property type="component" value="Unassembled WGS sequence"/>
</dbReference>
<keyword evidence="2" id="KW-0862">Zinc</keyword>
<evidence type="ECO:0000259" key="4">
    <source>
        <dbReference type="PROSITE" id="PS50158"/>
    </source>
</evidence>
<evidence type="ECO:0000256" key="3">
    <source>
        <dbReference type="SAM" id="MobiDB-lite"/>
    </source>
</evidence>
<evidence type="ECO:0000256" key="1">
    <source>
        <dbReference type="ARBA" id="ARBA00022664"/>
    </source>
</evidence>
<evidence type="ECO:0000313" key="6">
    <source>
        <dbReference type="Proteomes" id="UP001163798"/>
    </source>
</evidence>
<feature type="region of interest" description="Disordered" evidence="3">
    <location>
        <begin position="244"/>
        <end position="291"/>
    </location>
</feature>
<accession>A0AA38KKP2</accession>
<keyword evidence="2" id="KW-0479">Metal-binding</keyword>
<reference evidence="5" key="1">
    <citation type="submission" date="2022-08" db="EMBL/GenBank/DDBJ databases">
        <authorList>
            <consortium name="DOE Joint Genome Institute"/>
            <person name="Min B."/>
            <person name="Riley R."/>
            <person name="Sierra-Patev S."/>
            <person name="Naranjo-Ortiz M."/>
            <person name="Looney B."/>
            <person name="Konkel Z."/>
            <person name="Slot J.C."/>
            <person name="Sakamoto Y."/>
            <person name="Steenwyk J.L."/>
            <person name="Rokas A."/>
            <person name="Carro J."/>
            <person name="Camarero S."/>
            <person name="Ferreira P."/>
            <person name="Molpeceres G."/>
            <person name="Ruiz-Duenas F.J."/>
            <person name="Serrano A."/>
            <person name="Henrissat B."/>
            <person name="Drula E."/>
            <person name="Hughes K.W."/>
            <person name="Mata J.L."/>
            <person name="Ishikawa N.K."/>
            <person name="Vargas-Isla R."/>
            <person name="Ushijima S."/>
            <person name="Smith C.A."/>
            <person name="Ahrendt S."/>
            <person name="Andreopoulos W."/>
            <person name="He G."/>
            <person name="Labutti K."/>
            <person name="Lipzen A."/>
            <person name="Ng V."/>
            <person name="Sandor L."/>
            <person name="Barry K."/>
            <person name="Martinez A.T."/>
            <person name="Xiao Y."/>
            <person name="Gibbons J.G."/>
            <person name="Terashima K."/>
            <person name="Hibbett D.S."/>
            <person name="Grigoriev I.V."/>
        </authorList>
    </citation>
    <scope>NUCLEOTIDE SEQUENCE</scope>
    <source>
        <strain evidence="5">TFB10291</strain>
    </source>
</reference>
<dbReference type="PROSITE" id="PS50158">
    <property type="entry name" value="ZF_CCHC"/>
    <property type="match status" value="1"/>
</dbReference>
<dbReference type="Pfam" id="PF00098">
    <property type="entry name" value="zf-CCHC"/>
    <property type="match status" value="1"/>
</dbReference>
<dbReference type="EMBL" id="MU793727">
    <property type="protein sequence ID" value="KAJ3780479.1"/>
    <property type="molecule type" value="Genomic_DNA"/>
</dbReference>
<feature type="region of interest" description="Disordered" evidence="3">
    <location>
        <begin position="147"/>
        <end position="230"/>
    </location>
</feature>
<evidence type="ECO:0000313" key="5">
    <source>
        <dbReference type="EMBL" id="KAJ3780479.1"/>
    </source>
</evidence>
<dbReference type="GO" id="GO:0003676">
    <property type="term" value="F:nucleic acid binding"/>
    <property type="evidence" value="ECO:0007669"/>
    <property type="project" value="InterPro"/>
</dbReference>
<feature type="compositionally biased region" description="Polar residues" evidence="3">
    <location>
        <begin position="271"/>
        <end position="291"/>
    </location>
</feature>
<name>A0AA38KKP2_9AGAR</name>
<feature type="domain" description="CCHC-type" evidence="4">
    <location>
        <begin position="237"/>
        <end position="253"/>
    </location>
</feature>
<feature type="compositionally biased region" description="Basic and acidic residues" evidence="3">
    <location>
        <begin position="219"/>
        <end position="230"/>
    </location>
</feature>
<dbReference type="GO" id="GO:0008270">
    <property type="term" value="F:zinc ion binding"/>
    <property type="evidence" value="ECO:0007669"/>
    <property type="project" value="UniProtKB-KW"/>
</dbReference>
<keyword evidence="6" id="KW-1185">Reference proteome</keyword>
<dbReference type="SMART" id="SM00343">
    <property type="entry name" value="ZnF_C2HC"/>
    <property type="match status" value="1"/>
</dbReference>
<dbReference type="InterPro" id="IPR001878">
    <property type="entry name" value="Znf_CCHC"/>
</dbReference>
<dbReference type="AlphaFoldDB" id="A0AA38KKP2"/>
<keyword evidence="1" id="KW-0507">mRNA processing</keyword>
<keyword evidence="2" id="KW-0863">Zinc-finger</keyword>
<evidence type="ECO:0000256" key="2">
    <source>
        <dbReference type="PROSITE-ProRule" id="PRU00047"/>
    </source>
</evidence>
<dbReference type="Gene3D" id="4.10.60.10">
    <property type="entry name" value="Zinc finger, CCHC-type"/>
    <property type="match status" value="1"/>
</dbReference>
<sequence length="291" mass="33696">MAYLEDSQVPEYRQVEVASWFLKGKAYTFFERMCGESSCDWSLKKFYEKLYDFAFPIDFRMEQRWKLVNLQQRNRRIRDHVGIFKDLCNTAGMLDKRHKVIFLWDSFEPVITRGLLQMGHTSETSRLEDLIDDTEKVELIEGVGKPTSFSFQRRDTGDPRPNSVQMGKNFAGGRFTQAPKQDKGGTPERPVASGSTSKANGLRERHSSSRPRSSNWECQPRKQLSEQQRNEYRTAGKCFECRETGHRSHDCPKNNSLKSDSRRTNGPPGFTTHNMESLQSPPSTYQLRVNF</sequence>